<feature type="transmembrane region" description="Helical" evidence="1">
    <location>
        <begin position="137"/>
        <end position="164"/>
    </location>
</feature>
<keyword evidence="3" id="KW-1185">Reference proteome</keyword>
<feature type="transmembrane region" description="Helical" evidence="1">
    <location>
        <begin position="69"/>
        <end position="87"/>
    </location>
</feature>
<keyword evidence="1" id="KW-0472">Membrane</keyword>
<evidence type="ECO:0000313" key="3">
    <source>
        <dbReference type="Proteomes" id="UP000030762"/>
    </source>
</evidence>
<gene>
    <name evidence="2" type="ORF">SDRG_16108</name>
</gene>
<evidence type="ECO:0000313" key="2">
    <source>
        <dbReference type="EMBL" id="EQC26042.1"/>
    </source>
</evidence>
<dbReference type="GeneID" id="19956835"/>
<dbReference type="OrthoDB" id="73532at2759"/>
<organism evidence="2 3">
    <name type="scientific">Saprolegnia diclina (strain VS20)</name>
    <dbReference type="NCBI Taxonomy" id="1156394"/>
    <lineage>
        <taxon>Eukaryota</taxon>
        <taxon>Sar</taxon>
        <taxon>Stramenopiles</taxon>
        <taxon>Oomycota</taxon>
        <taxon>Saprolegniomycetes</taxon>
        <taxon>Saprolegniales</taxon>
        <taxon>Saprolegniaceae</taxon>
        <taxon>Saprolegnia</taxon>
    </lineage>
</organism>
<dbReference type="eggNOG" id="ENOG502SVVW">
    <property type="taxonomic scope" value="Eukaryota"/>
</dbReference>
<evidence type="ECO:0000256" key="1">
    <source>
        <dbReference type="SAM" id="Phobius"/>
    </source>
</evidence>
<keyword evidence="1" id="KW-0812">Transmembrane</keyword>
<reference evidence="2 3" key="1">
    <citation type="submission" date="2012-04" db="EMBL/GenBank/DDBJ databases">
        <title>The Genome Sequence of Saprolegnia declina VS20.</title>
        <authorList>
            <consortium name="The Broad Institute Genome Sequencing Platform"/>
            <person name="Russ C."/>
            <person name="Nusbaum C."/>
            <person name="Tyler B."/>
            <person name="van West P."/>
            <person name="Dieguez-Uribeondo J."/>
            <person name="de Bruijn I."/>
            <person name="Tripathy S."/>
            <person name="Jiang R."/>
            <person name="Young S.K."/>
            <person name="Zeng Q."/>
            <person name="Gargeya S."/>
            <person name="Fitzgerald M."/>
            <person name="Haas B."/>
            <person name="Abouelleil A."/>
            <person name="Alvarado L."/>
            <person name="Arachchi H.M."/>
            <person name="Berlin A."/>
            <person name="Chapman S.B."/>
            <person name="Goldberg J."/>
            <person name="Griggs A."/>
            <person name="Gujja S."/>
            <person name="Hansen M."/>
            <person name="Howarth C."/>
            <person name="Imamovic A."/>
            <person name="Larimer J."/>
            <person name="McCowen C."/>
            <person name="Montmayeur A."/>
            <person name="Murphy C."/>
            <person name="Neiman D."/>
            <person name="Pearson M."/>
            <person name="Priest M."/>
            <person name="Roberts A."/>
            <person name="Saif S."/>
            <person name="Shea T."/>
            <person name="Sisk P."/>
            <person name="Sykes S."/>
            <person name="Wortman J."/>
            <person name="Nusbaum C."/>
            <person name="Birren B."/>
        </authorList>
    </citation>
    <scope>NUCLEOTIDE SEQUENCE [LARGE SCALE GENOMIC DNA]</scope>
    <source>
        <strain evidence="2 3">VS20</strain>
    </source>
</reference>
<dbReference type="OMA" id="NTRDAYF"/>
<feature type="transmembrane region" description="Helical" evidence="1">
    <location>
        <begin position="185"/>
        <end position="205"/>
    </location>
</feature>
<name>T0R973_SAPDV</name>
<accession>T0R973</accession>
<protein>
    <submittedName>
        <fullName evidence="2">Uncharacterized protein</fullName>
    </submittedName>
</protein>
<dbReference type="AlphaFoldDB" id="T0R973"/>
<feature type="transmembrane region" description="Helical" evidence="1">
    <location>
        <begin position="43"/>
        <end position="62"/>
    </location>
</feature>
<dbReference type="EMBL" id="JH767244">
    <property type="protein sequence ID" value="EQC26042.1"/>
    <property type="molecule type" value="Genomic_DNA"/>
</dbReference>
<dbReference type="Proteomes" id="UP000030762">
    <property type="component" value="Unassembled WGS sequence"/>
</dbReference>
<dbReference type="InParanoid" id="T0R973"/>
<sequence>MPIDCPGDEKGAVPAPLFRKTSGRNASYCLFLWSAAMASMTPLPRALSLPLVAAVAGAWYYAHPPSVQWAAVFAAAGFSCIEFSWYATTTEAPNGDLSFTPFASTCRPGHTTWAQFWANVLYTPLLLFTYRTWLPSAVLRVVLFPLNIWLLEIIEGYGLMLLFGRNIAWTYNTRDAYFHNNIRTGFAPLWFLLGLALEVIGYTLVDGLGEAAAQALPIEVAVAGAGLLHATRYYHG</sequence>
<dbReference type="VEuPathDB" id="FungiDB:SDRG_16108"/>
<keyword evidence="1" id="KW-1133">Transmembrane helix</keyword>
<proteinExistence type="predicted"/>
<dbReference type="RefSeq" id="XP_008620527.1">
    <property type="nucleotide sequence ID" value="XM_008622305.1"/>
</dbReference>